<keyword evidence="3" id="KW-0813">Transport</keyword>
<evidence type="ECO:0000256" key="1">
    <source>
        <dbReference type="ARBA" id="ARBA00003041"/>
    </source>
</evidence>
<dbReference type="PANTHER" id="PTHR34982:SF1">
    <property type="entry name" value="FLAGELLAR ASSEMBLY PROTEIN FLIH"/>
    <property type="match status" value="1"/>
</dbReference>
<dbReference type="InterPro" id="IPR018035">
    <property type="entry name" value="Flagellar_FliH/T3SS_HrpE"/>
</dbReference>
<evidence type="ECO:0000313" key="10">
    <source>
        <dbReference type="Proteomes" id="UP000265614"/>
    </source>
</evidence>
<keyword evidence="9" id="KW-0282">Flagellum</keyword>
<keyword evidence="9" id="KW-0966">Cell projection</keyword>
<evidence type="ECO:0000256" key="3">
    <source>
        <dbReference type="ARBA" id="ARBA00022448"/>
    </source>
</evidence>
<comment type="caution">
    <text evidence="9">The sequence shown here is derived from an EMBL/GenBank/DDBJ whole genome shotgun (WGS) entry which is preliminary data.</text>
</comment>
<dbReference type="InterPro" id="IPR051472">
    <property type="entry name" value="T3SS_Stator/FliH"/>
</dbReference>
<dbReference type="Proteomes" id="UP000265614">
    <property type="component" value="Unassembled WGS sequence"/>
</dbReference>
<sequence length="239" mass="24668">MSSSPERVPAGVIRGTDAAGAAAARLDVDLRSSRFVRSGTADPRLVDPALDRAFEEVAQQVREAARAEGYAAGWAEGVAAASGAVRAEADAAQRRLDAAEARRAQDVARAVRALDDAAGALERRAVVPAEQLRDAALTAALELAAALLARELTVAESPGLDALRRALDLVPRGRPVVARLHPEDHAALAGLAAPVPGRDVTLVADPGVERGGCLADCDATHVDAQLGTALARVREVLVP</sequence>
<dbReference type="Pfam" id="PF02108">
    <property type="entry name" value="FliH"/>
    <property type="match status" value="1"/>
</dbReference>
<keyword evidence="9" id="KW-0969">Cilium</keyword>
<dbReference type="GO" id="GO:0015031">
    <property type="term" value="P:protein transport"/>
    <property type="evidence" value="ECO:0007669"/>
    <property type="project" value="UniProtKB-KW"/>
</dbReference>
<evidence type="ECO:0000313" key="9">
    <source>
        <dbReference type="EMBL" id="RJK92815.1"/>
    </source>
</evidence>
<proteinExistence type="inferred from homology"/>
<dbReference type="EMBL" id="QZEZ01000012">
    <property type="protein sequence ID" value="RJK92815.1"/>
    <property type="molecule type" value="Genomic_DNA"/>
</dbReference>
<keyword evidence="10" id="KW-1185">Reference proteome</keyword>
<keyword evidence="7" id="KW-0175">Coiled coil</keyword>
<dbReference type="GO" id="GO:0005829">
    <property type="term" value="C:cytosol"/>
    <property type="evidence" value="ECO:0007669"/>
    <property type="project" value="TreeGrafter"/>
</dbReference>
<evidence type="ECO:0000256" key="4">
    <source>
        <dbReference type="ARBA" id="ARBA00022795"/>
    </source>
</evidence>
<comment type="similarity">
    <text evidence="2">Belongs to the FliH family.</text>
</comment>
<accession>A0A3A3YXS5</accession>
<keyword evidence="5" id="KW-0653">Protein transport</keyword>
<evidence type="ECO:0000256" key="2">
    <source>
        <dbReference type="ARBA" id="ARBA00006602"/>
    </source>
</evidence>
<evidence type="ECO:0000256" key="5">
    <source>
        <dbReference type="ARBA" id="ARBA00022927"/>
    </source>
</evidence>
<comment type="function">
    <text evidence="1">Needed for flagellar regrowth and assembly.</text>
</comment>
<name>A0A3A3YXS5_9ACTN</name>
<dbReference type="OrthoDB" id="3691162at2"/>
<gene>
    <name evidence="9" type="ORF">D5H78_18365</name>
</gene>
<keyword evidence="4" id="KW-1005">Bacterial flagellum biogenesis</keyword>
<evidence type="ECO:0000256" key="7">
    <source>
        <dbReference type="SAM" id="Coils"/>
    </source>
</evidence>
<feature type="domain" description="Flagellar assembly protein FliH/Type III secretion system HrpE" evidence="8">
    <location>
        <begin position="112"/>
        <end position="231"/>
    </location>
</feature>
<organism evidence="9 10">
    <name type="scientific">Vallicoccus soli</name>
    <dbReference type="NCBI Taxonomy" id="2339232"/>
    <lineage>
        <taxon>Bacteria</taxon>
        <taxon>Bacillati</taxon>
        <taxon>Actinomycetota</taxon>
        <taxon>Actinomycetes</taxon>
        <taxon>Motilibacterales</taxon>
        <taxon>Vallicoccaceae</taxon>
        <taxon>Vallicoccus</taxon>
    </lineage>
</organism>
<dbReference type="AlphaFoldDB" id="A0A3A3YXS5"/>
<reference evidence="9 10" key="1">
    <citation type="submission" date="2018-09" db="EMBL/GenBank/DDBJ databases">
        <title>YIM 75000 draft genome.</title>
        <authorList>
            <person name="Tang S."/>
            <person name="Feng Y."/>
        </authorList>
    </citation>
    <scope>NUCLEOTIDE SEQUENCE [LARGE SCALE GENOMIC DNA]</scope>
    <source>
        <strain evidence="9 10">YIM 75000</strain>
    </source>
</reference>
<evidence type="ECO:0000259" key="8">
    <source>
        <dbReference type="Pfam" id="PF02108"/>
    </source>
</evidence>
<feature type="coiled-coil region" evidence="7">
    <location>
        <begin position="82"/>
        <end position="109"/>
    </location>
</feature>
<evidence type="ECO:0000256" key="6">
    <source>
        <dbReference type="ARBA" id="ARBA00023225"/>
    </source>
</evidence>
<keyword evidence="6" id="KW-1006">Bacterial flagellum protein export</keyword>
<dbReference type="PANTHER" id="PTHR34982">
    <property type="entry name" value="YOP PROTEINS TRANSLOCATION PROTEIN L"/>
    <property type="match status" value="1"/>
</dbReference>
<protein>
    <submittedName>
        <fullName evidence="9">Flagellar assembly protein FliH</fullName>
    </submittedName>
</protein>
<dbReference type="GO" id="GO:0044781">
    <property type="term" value="P:bacterial-type flagellum organization"/>
    <property type="evidence" value="ECO:0007669"/>
    <property type="project" value="UniProtKB-KW"/>
</dbReference>